<sequence length="105" mass="11441">MGEEAYCLSHVLFVCSLEQRQRTEAPSPDTAATVPPPPSFCANPLLNKCSVPRTSRPEELLLKLTSKHTSKSQDLGTGNYWQQLPRPLAAHALGNPESSLPNKTS</sequence>
<gene>
    <name evidence="2" type="ORF">MRATA1EN1_LOCUS19137</name>
</gene>
<feature type="compositionally biased region" description="Polar residues" evidence="1">
    <location>
        <begin position="73"/>
        <end position="82"/>
    </location>
</feature>
<evidence type="ECO:0000256" key="1">
    <source>
        <dbReference type="SAM" id="MobiDB-lite"/>
    </source>
</evidence>
<feature type="compositionally biased region" description="Polar residues" evidence="1">
    <location>
        <begin position="96"/>
        <end position="105"/>
    </location>
</feature>
<evidence type="ECO:0000313" key="2">
    <source>
        <dbReference type="EMBL" id="CAI9170175.1"/>
    </source>
</evidence>
<protein>
    <submittedName>
        <fullName evidence="2">Uncharacterized protein</fullName>
    </submittedName>
</protein>
<organism evidence="2 3">
    <name type="scientific">Rangifer tarandus platyrhynchus</name>
    <name type="common">Svalbard reindeer</name>
    <dbReference type="NCBI Taxonomy" id="3082113"/>
    <lineage>
        <taxon>Eukaryota</taxon>
        <taxon>Metazoa</taxon>
        <taxon>Chordata</taxon>
        <taxon>Craniata</taxon>
        <taxon>Vertebrata</taxon>
        <taxon>Euteleostomi</taxon>
        <taxon>Mammalia</taxon>
        <taxon>Eutheria</taxon>
        <taxon>Laurasiatheria</taxon>
        <taxon>Artiodactyla</taxon>
        <taxon>Ruminantia</taxon>
        <taxon>Pecora</taxon>
        <taxon>Cervidae</taxon>
        <taxon>Odocoileinae</taxon>
        <taxon>Rangifer</taxon>
    </lineage>
</organism>
<keyword evidence="3" id="KW-1185">Reference proteome</keyword>
<name>A0ABN8Z8F7_RANTA</name>
<accession>A0ABN8Z8F7</accession>
<evidence type="ECO:0000313" key="3">
    <source>
        <dbReference type="Proteomes" id="UP001176941"/>
    </source>
</evidence>
<reference evidence="2" key="1">
    <citation type="submission" date="2023-04" db="EMBL/GenBank/DDBJ databases">
        <authorList>
            <consortium name="ELIXIR-Norway"/>
        </authorList>
    </citation>
    <scope>NUCLEOTIDE SEQUENCE [LARGE SCALE GENOMIC DNA]</scope>
</reference>
<dbReference type="Proteomes" id="UP001176941">
    <property type="component" value="Chromosome 3"/>
</dbReference>
<proteinExistence type="predicted"/>
<dbReference type="EMBL" id="OX459939">
    <property type="protein sequence ID" value="CAI9170175.1"/>
    <property type="molecule type" value="Genomic_DNA"/>
</dbReference>
<feature type="region of interest" description="Disordered" evidence="1">
    <location>
        <begin position="67"/>
        <end position="105"/>
    </location>
</feature>